<evidence type="ECO:0000256" key="8">
    <source>
        <dbReference type="ARBA" id="ARBA00022741"/>
    </source>
</evidence>
<keyword evidence="11" id="KW-1133">Transmembrane helix</keyword>
<dbReference type="InterPro" id="IPR036890">
    <property type="entry name" value="HATPase_C_sf"/>
</dbReference>
<keyword evidence="9" id="KW-0418">Kinase</keyword>
<dbReference type="Pfam" id="PF02518">
    <property type="entry name" value="HATPase_c"/>
    <property type="match status" value="1"/>
</dbReference>
<dbReference type="InterPro" id="IPR000014">
    <property type="entry name" value="PAS"/>
</dbReference>
<reference evidence="17" key="1">
    <citation type="submission" date="2015-10" db="EMBL/GenBank/DDBJ databases">
        <title>Description of Candidatus Tenderia electrophaga gen. nov, sp. nov., an Uncultivated Electroautotroph from a Biocathode Enrichment.</title>
        <authorList>
            <person name="Eddie B.J."/>
            <person name="Malanoski A.P."/>
            <person name="Wang Z."/>
            <person name="Hall R.J."/>
            <person name="Oh S.D."/>
            <person name="Heiner C."/>
            <person name="Lin B."/>
            <person name="Strycharz-Glaven S.M."/>
        </authorList>
    </citation>
    <scope>NUCLEOTIDE SEQUENCE [LARGE SCALE GENOMIC DNA]</scope>
    <source>
        <strain evidence="17">NRL1</strain>
    </source>
</reference>
<keyword evidence="12" id="KW-0902">Two-component regulatory system</keyword>
<dbReference type="SUPFAM" id="SSF47384">
    <property type="entry name" value="Homodimeric domain of signal transducing histidine kinase"/>
    <property type="match status" value="1"/>
</dbReference>
<dbReference type="SUPFAM" id="SSF103190">
    <property type="entry name" value="Sensory domain-like"/>
    <property type="match status" value="2"/>
</dbReference>
<dbReference type="InterPro" id="IPR005467">
    <property type="entry name" value="His_kinase_dom"/>
</dbReference>
<dbReference type="Gene3D" id="3.30.450.20">
    <property type="entry name" value="PAS domain"/>
    <property type="match status" value="3"/>
</dbReference>
<dbReference type="PRINTS" id="PR00344">
    <property type="entry name" value="BCTRLSENSOR"/>
</dbReference>
<dbReference type="Pfam" id="PF21623">
    <property type="entry name" value="HK_sensor_dom_bact"/>
    <property type="match status" value="1"/>
</dbReference>
<sequence length="710" mass="80201">MLLLAVILWLLYRTQAASALTIAREREWQSIRLARQVITTELQSLGNDALYLANLPALQDFLAQDTPATRQRFGAELLNFLQHRPAYDHLRFIDLQGLEQARVNREGSAVIPVPKQALQDKSERYYVQEALPLKQGELYATPFDLNVEFGEIVQPIKPTLRIATPVFDRQGQKRGLIALNYLGQRLLERIRAIAAEGAGQIWLLNAEGYWLLGPSPELEWGFMYPQRRDTSFAKHHSAAWSIINEGPKHSQFRLKNNLFTYSRIAPETALGNPGIPTAIGPNDWLVMTRLPTDILSNQTQDYAKNMGIIFAVMIILLAAISWLSAHHLARRRWAEHELRSSETRFRTLLELAPDAIVIVDQQGCINLVNARAEQWFGYTREELIGRAIEVLIPRHLRNHHKDYRNEYIARPIVRPMGTGLELYGLRKDGSEFPVEVSLSPIYTEAGTLITSIIRDASARKQAEQQVRQLNQALSQRAQALESINHELEAFSYSVSHDLRAPLRAIDGFSRILLNEYGAQLDDGGREYLQRVCAAAQKMGALIDDLLKLSRVTRAELKREPVDLSRLADDVIRDFQKGDPTRQAQVRIQPGLQTTGDSRLLRIVLDNLLGNAWKFTAKRDIAKIEFGSTSSDGVDTYFVHDNGAGFDMTYVDKLFGAFQRLHASSEFPGTGIGLATVQRIISKHGGRVWAESSVDQGTSFYFTLQTQMESR</sequence>
<dbReference type="EC" id="2.7.13.3" evidence="3"/>
<dbReference type="SMART" id="SM00091">
    <property type="entry name" value="PAS"/>
    <property type="match status" value="1"/>
</dbReference>
<dbReference type="Pfam" id="PF00512">
    <property type="entry name" value="HisKA"/>
    <property type="match status" value="1"/>
</dbReference>
<organism evidence="17 18">
    <name type="scientific">Candidatus Tenderia electrophaga</name>
    <dbReference type="NCBI Taxonomy" id="1748243"/>
    <lineage>
        <taxon>Bacteria</taxon>
        <taxon>Pseudomonadati</taxon>
        <taxon>Pseudomonadota</taxon>
        <taxon>Gammaproteobacteria</taxon>
        <taxon>Candidatus Tenderiales</taxon>
        <taxon>Candidatus Tenderiaceae</taxon>
        <taxon>Candidatus Tenderia</taxon>
    </lineage>
</organism>
<dbReference type="PANTHER" id="PTHR42878:SF15">
    <property type="entry name" value="BACTERIOPHYTOCHROME"/>
    <property type="match status" value="1"/>
</dbReference>
<dbReference type="PROSITE" id="PS50109">
    <property type="entry name" value="HIS_KIN"/>
    <property type="match status" value="1"/>
</dbReference>
<keyword evidence="4" id="KW-1003">Cell membrane</keyword>
<dbReference type="GO" id="GO:0005524">
    <property type="term" value="F:ATP binding"/>
    <property type="evidence" value="ECO:0007669"/>
    <property type="project" value="UniProtKB-KW"/>
</dbReference>
<dbReference type="InterPro" id="IPR048760">
    <property type="entry name" value="VP0354-like_sensor_dom"/>
</dbReference>
<dbReference type="GO" id="GO:0030295">
    <property type="term" value="F:protein kinase activator activity"/>
    <property type="evidence" value="ECO:0007669"/>
    <property type="project" value="TreeGrafter"/>
</dbReference>
<evidence type="ECO:0000256" key="5">
    <source>
        <dbReference type="ARBA" id="ARBA00022553"/>
    </source>
</evidence>
<evidence type="ECO:0000256" key="13">
    <source>
        <dbReference type="ARBA" id="ARBA00023136"/>
    </source>
</evidence>
<dbReference type="PROSITE" id="PS50112">
    <property type="entry name" value="PAS"/>
    <property type="match status" value="1"/>
</dbReference>
<feature type="domain" description="PAC" evidence="16">
    <location>
        <begin position="418"/>
        <end position="468"/>
    </location>
</feature>
<dbReference type="STRING" id="1748243.Tel_03190"/>
<dbReference type="SMART" id="SM00388">
    <property type="entry name" value="HisKA"/>
    <property type="match status" value="1"/>
</dbReference>
<dbReference type="CDD" id="cd00130">
    <property type="entry name" value="PAS"/>
    <property type="match status" value="1"/>
</dbReference>
<dbReference type="InterPro" id="IPR004358">
    <property type="entry name" value="Sig_transdc_His_kin-like_C"/>
</dbReference>
<dbReference type="SUPFAM" id="SSF55785">
    <property type="entry name" value="PYP-like sensor domain (PAS domain)"/>
    <property type="match status" value="1"/>
</dbReference>
<proteinExistence type="predicted"/>
<dbReference type="InterPro" id="IPR035965">
    <property type="entry name" value="PAS-like_dom_sf"/>
</dbReference>
<dbReference type="Pfam" id="PF13426">
    <property type="entry name" value="PAS_9"/>
    <property type="match status" value="1"/>
</dbReference>
<dbReference type="CDD" id="cd00082">
    <property type="entry name" value="HisKA"/>
    <property type="match status" value="1"/>
</dbReference>
<dbReference type="InterPro" id="IPR050351">
    <property type="entry name" value="BphY/WalK/GraS-like"/>
</dbReference>
<dbReference type="GO" id="GO:0006355">
    <property type="term" value="P:regulation of DNA-templated transcription"/>
    <property type="evidence" value="ECO:0007669"/>
    <property type="project" value="InterPro"/>
</dbReference>
<evidence type="ECO:0000259" key="14">
    <source>
        <dbReference type="PROSITE" id="PS50109"/>
    </source>
</evidence>
<dbReference type="GO" id="GO:0000156">
    <property type="term" value="F:phosphorelay response regulator activity"/>
    <property type="evidence" value="ECO:0007669"/>
    <property type="project" value="TreeGrafter"/>
</dbReference>
<evidence type="ECO:0000256" key="11">
    <source>
        <dbReference type="ARBA" id="ARBA00022989"/>
    </source>
</evidence>
<dbReference type="NCBIfam" id="TIGR00229">
    <property type="entry name" value="sensory_box"/>
    <property type="match status" value="1"/>
</dbReference>
<evidence type="ECO:0000313" key="18">
    <source>
        <dbReference type="Proteomes" id="UP000055136"/>
    </source>
</evidence>
<evidence type="ECO:0000256" key="4">
    <source>
        <dbReference type="ARBA" id="ARBA00022475"/>
    </source>
</evidence>
<dbReference type="PANTHER" id="PTHR42878">
    <property type="entry name" value="TWO-COMPONENT HISTIDINE KINASE"/>
    <property type="match status" value="1"/>
</dbReference>
<dbReference type="CDD" id="cd18773">
    <property type="entry name" value="PDC1_HK_sensor"/>
    <property type="match status" value="1"/>
</dbReference>
<protein>
    <recommendedName>
        <fullName evidence="3">histidine kinase</fullName>
        <ecNumber evidence="3">2.7.13.3</ecNumber>
    </recommendedName>
</protein>
<keyword evidence="6" id="KW-0808">Transferase</keyword>
<evidence type="ECO:0000256" key="9">
    <source>
        <dbReference type="ARBA" id="ARBA00022777"/>
    </source>
</evidence>
<dbReference type="GO" id="GO:0000155">
    <property type="term" value="F:phosphorelay sensor kinase activity"/>
    <property type="evidence" value="ECO:0007669"/>
    <property type="project" value="InterPro"/>
</dbReference>
<evidence type="ECO:0000259" key="16">
    <source>
        <dbReference type="PROSITE" id="PS50113"/>
    </source>
</evidence>
<dbReference type="FunFam" id="1.10.287.130:FF:000070">
    <property type="entry name" value="Histidine kinase sensor protein"/>
    <property type="match status" value="1"/>
</dbReference>
<feature type="domain" description="PAS" evidence="15">
    <location>
        <begin position="341"/>
        <end position="393"/>
    </location>
</feature>
<dbReference type="GO" id="GO:0005886">
    <property type="term" value="C:plasma membrane"/>
    <property type="evidence" value="ECO:0007669"/>
    <property type="project" value="UniProtKB-SubCell"/>
</dbReference>
<evidence type="ECO:0000256" key="2">
    <source>
        <dbReference type="ARBA" id="ARBA00004651"/>
    </source>
</evidence>
<evidence type="ECO:0000256" key="12">
    <source>
        <dbReference type="ARBA" id="ARBA00023012"/>
    </source>
</evidence>
<comment type="subcellular location">
    <subcellularLocation>
        <location evidence="2">Cell membrane</location>
        <topology evidence="2">Multi-pass membrane protein</topology>
    </subcellularLocation>
</comment>
<keyword evidence="5" id="KW-0597">Phosphoprotein</keyword>
<dbReference type="GO" id="GO:0007234">
    <property type="term" value="P:osmosensory signaling via phosphorelay pathway"/>
    <property type="evidence" value="ECO:0007669"/>
    <property type="project" value="TreeGrafter"/>
</dbReference>
<dbReference type="InterPro" id="IPR036097">
    <property type="entry name" value="HisK_dim/P_sf"/>
</dbReference>
<keyword evidence="10" id="KW-0067">ATP-binding</keyword>
<keyword evidence="8" id="KW-0547">Nucleotide-binding</keyword>
<dbReference type="InterPro" id="IPR029151">
    <property type="entry name" value="Sensor-like_sf"/>
</dbReference>
<feature type="domain" description="Histidine kinase" evidence="14">
    <location>
        <begin position="493"/>
        <end position="707"/>
    </location>
</feature>
<evidence type="ECO:0000259" key="15">
    <source>
        <dbReference type="PROSITE" id="PS50112"/>
    </source>
</evidence>
<dbReference type="SUPFAM" id="SSF55874">
    <property type="entry name" value="ATPase domain of HSP90 chaperone/DNA topoisomerase II/histidine kinase"/>
    <property type="match status" value="1"/>
</dbReference>
<keyword evidence="18" id="KW-1185">Reference proteome</keyword>
<name>A0A0S2TAR5_9GAMM</name>
<evidence type="ECO:0000256" key="6">
    <source>
        <dbReference type="ARBA" id="ARBA00022679"/>
    </source>
</evidence>
<dbReference type="Gene3D" id="3.30.565.10">
    <property type="entry name" value="Histidine kinase-like ATPase, C-terminal domain"/>
    <property type="match status" value="1"/>
</dbReference>
<evidence type="ECO:0000256" key="1">
    <source>
        <dbReference type="ARBA" id="ARBA00000085"/>
    </source>
</evidence>
<dbReference type="PROSITE" id="PS50113">
    <property type="entry name" value="PAC"/>
    <property type="match status" value="1"/>
</dbReference>
<gene>
    <name evidence="17" type="ORF">Tel_03190</name>
</gene>
<evidence type="ECO:0000313" key="17">
    <source>
        <dbReference type="EMBL" id="ALP52230.1"/>
    </source>
</evidence>
<comment type="catalytic activity">
    <reaction evidence="1">
        <text>ATP + protein L-histidine = ADP + protein N-phospho-L-histidine.</text>
        <dbReference type="EC" id="2.7.13.3"/>
    </reaction>
</comment>
<dbReference type="KEGG" id="tee:Tel_03190"/>
<dbReference type="InterPro" id="IPR000700">
    <property type="entry name" value="PAS-assoc_C"/>
</dbReference>
<dbReference type="InterPro" id="IPR003661">
    <property type="entry name" value="HisK_dim/P_dom"/>
</dbReference>
<evidence type="ECO:0000256" key="7">
    <source>
        <dbReference type="ARBA" id="ARBA00022692"/>
    </source>
</evidence>
<accession>A0A0S2TAR5</accession>
<dbReference type="Gene3D" id="1.10.287.130">
    <property type="match status" value="1"/>
</dbReference>
<keyword evidence="7" id="KW-0812">Transmembrane</keyword>
<keyword evidence="13" id="KW-0472">Membrane</keyword>
<dbReference type="InterPro" id="IPR003594">
    <property type="entry name" value="HATPase_dom"/>
</dbReference>
<dbReference type="AlphaFoldDB" id="A0A0S2TAR5"/>
<dbReference type="SMART" id="SM00387">
    <property type="entry name" value="HATPase_c"/>
    <property type="match status" value="1"/>
</dbReference>
<evidence type="ECO:0000256" key="10">
    <source>
        <dbReference type="ARBA" id="ARBA00022840"/>
    </source>
</evidence>
<dbReference type="FunFam" id="3.30.565.10:FF:000006">
    <property type="entry name" value="Sensor histidine kinase WalK"/>
    <property type="match status" value="1"/>
</dbReference>
<dbReference type="Proteomes" id="UP000055136">
    <property type="component" value="Chromosome"/>
</dbReference>
<dbReference type="EMBL" id="CP013099">
    <property type="protein sequence ID" value="ALP52230.1"/>
    <property type="molecule type" value="Genomic_DNA"/>
</dbReference>
<evidence type="ECO:0000256" key="3">
    <source>
        <dbReference type="ARBA" id="ARBA00012438"/>
    </source>
</evidence>